<dbReference type="CDD" id="cd03784">
    <property type="entry name" value="GT1_Gtf-like"/>
    <property type="match status" value="1"/>
</dbReference>
<evidence type="ECO:0000256" key="1">
    <source>
        <dbReference type="ARBA" id="ARBA00009995"/>
    </source>
</evidence>
<dbReference type="PANTHER" id="PTHR11926:SF1412">
    <property type="entry name" value="UDP-GLYCOSYLTRANSFERASE 83A1-LIKE"/>
    <property type="match status" value="1"/>
</dbReference>
<comment type="caution">
    <text evidence="3">The sequence shown here is derived from an EMBL/GenBank/DDBJ whole genome shotgun (WGS) entry which is preliminary data.</text>
</comment>
<dbReference type="Pfam" id="PF00201">
    <property type="entry name" value="UDPGT"/>
    <property type="match status" value="1"/>
</dbReference>
<proteinExistence type="inferred from homology"/>
<evidence type="ECO:0000256" key="2">
    <source>
        <dbReference type="ARBA" id="ARBA00022679"/>
    </source>
</evidence>
<sequence>MVFGLKSSGSSSPIAVAARLLPLVGCSHSERESAMAKAHILVLPVPAQGHVTPLMELSHRLVDHGFEVTFVNTEAHHARVVGALQAAGGTAALTGIHLASIPDGLDDNDDRKDIGKIFDSYSRHMPGHLERLIAGMEAAGRPKVKWLVCDVYTWWSLDVAKKFGIRVAAFWPPAAACLVICLKIPKLIEDGLLNNKGWPEREETFQLAPGIPPLHTSQLPWMNVVAPEAHPVVFELHIRTGMLTAHAEMVVCNSFHEVEAGAFKILPPNVVPIGPLTSDRELRKPVGQFLPEDTQCLQWLDAQRDGSVVYVAFGSTAVFDPRQFRELALGLELTGRPFLWVVRPDFTTAGDLSKAWFDEFQARVAGTGMVVSWCPQQKVLAHRAVACFVSHCGWNSTMEGVRNGVPFLCWPYFADQFVDRNYITDVWRTGLAVSPDAGGVVTKEELRSKVEQVVGDGEIGKRARLFRDAARRSISEGGASYENFQKFVDLLRE</sequence>
<keyword evidence="2" id="KW-0808">Transferase</keyword>
<dbReference type="Proteomes" id="UP000823388">
    <property type="component" value="Chromosome 6K"/>
</dbReference>
<evidence type="ECO:0008006" key="5">
    <source>
        <dbReference type="Google" id="ProtNLM"/>
    </source>
</evidence>
<protein>
    <recommendedName>
        <fullName evidence="5">Glycosyltransferase</fullName>
    </recommendedName>
</protein>
<reference evidence="3" key="1">
    <citation type="submission" date="2020-05" db="EMBL/GenBank/DDBJ databases">
        <title>WGS assembly of Panicum virgatum.</title>
        <authorList>
            <person name="Lovell J.T."/>
            <person name="Jenkins J."/>
            <person name="Shu S."/>
            <person name="Juenger T.E."/>
            <person name="Schmutz J."/>
        </authorList>
    </citation>
    <scope>NUCLEOTIDE SEQUENCE</scope>
    <source>
        <strain evidence="3">AP13</strain>
    </source>
</reference>
<dbReference type="SUPFAM" id="SSF53756">
    <property type="entry name" value="UDP-Glycosyltransferase/glycogen phosphorylase"/>
    <property type="match status" value="1"/>
</dbReference>
<name>A0A8T0R799_PANVG</name>
<dbReference type="GO" id="GO:0080043">
    <property type="term" value="F:quercetin 3-O-glucosyltransferase activity"/>
    <property type="evidence" value="ECO:0007669"/>
    <property type="project" value="TreeGrafter"/>
</dbReference>
<dbReference type="AlphaFoldDB" id="A0A8T0R799"/>
<dbReference type="FunFam" id="3.40.50.2000:FF:000061">
    <property type="entry name" value="UDP-glycosyltransferase 83A1"/>
    <property type="match status" value="1"/>
</dbReference>
<keyword evidence="4" id="KW-1185">Reference proteome</keyword>
<dbReference type="FunFam" id="3.40.50.2000:FF:000108">
    <property type="entry name" value="UDP-glycosyltransferase 83A1"/>
    <property type="match status" value="1"/>
</dbReference>
<evidence type="ECO:0000313" key="3">
    <source>
        <dbReference type="EMBL" id="KAG2581581.1"/>
    </source>
</evidence>
<evidence type="ECO:0000313" key="4">
    <source>
        <dbReference type="Proteomes" id="UP000823388"/>
    </source>
</evidence>
<dbReference type="Gene3D" id="3.40.50.2000">
    <property type="entry name" value="Glycogen Phosphorylase B"/>
    <property type="match status" value="2"/>
</dbReference>
<comment type="similarity">
    <text evidence="1">Belongs to the UDP-glycosyltransferase family.</text>
</comment>
<dbReference type="GO" id="GO:0080044">
    <property type="term" value="F:quercetin 7-O-glucosyltransferase activity"/>
    <property type="evidence" value="ECO:0007669"/>
    <property type="project" value="TreeGrafter"/>
</dbReference>
<dbReference type="PANTHER" id="PTHR11926">
    <property type="entry name" value="GLUCOSYL/GLUCURONOSYL TRANSFERASES"/>
    <property type="match status" value="1"/>
</dbReference>
<accession>A0A8T0R799</accession>
<organism evidence="3 4">
    <name type="scientific">Panicum virgatum</name>
    <name type="common">Blackwell switchgrass</name>
    <dbReference type="NCBI Taxonomy" id="38727"/>
    <lineage>
        <taxon>Eukaryota</taxon>
        <taxon>Viridiplantae</taxon>
        <taxon>Streptophyta</taxon>
        <taxon>Embryophyta</taxon>
        <taxon>Tracheophyta</taxon>
        <taxon>Spermatophyta</taxon>
        <taxon>Magnoliopsida</taxon>
        <taxon>Liliopsida</taxon>
        <taxon>Poales</taxon>
        <taxon>Poaceae</taxon>
        <taxon>PACMAD clade</taxon>
        <taxon>Panicoideae</taxon>
        <taxon>Panicodae</taxon>
        <taxon>Paniceae</taxon>
        <taxon>Panicinae</taxon>
        <taxon>Panicum</taxon>
        <taxon>Panicum sect. Hiantes</taxon>
    </lineage>
</organism>
<dbReference type="EMBL" id="CM029047">
    <property type="protein sequence ID" value="KAG2581581.1"/>
    <property type="molecule type" value="Genomic_DNA"/>
</dbReference>
<gene>
    <name evidence="3" type="ORF">PVAP13_6KG057500</name>
</gene>
<dbReference type="InterPro" id="IPR002213">
    <property type="entry name" value="UDP_glucos_trans"/>
</dbReference>
<dbReference type="OrthoDB" id="5835829at2759"/>